<dbReference type="Pfam" id="PF11599">
    <property type="entry name" value="AviRa"/>
    <property type="match status" value="1"/>
</dbReference>
<dbReference type="AlphaFoldDB" id="A0A3A6P9F6"/>
<evidence type="ECO:0000313" key="2">
    <source>
        <dbReference type="Proteomes" id="UP000267798"/>
    </source>
</evidence>
<dbReference type="Gene3D" id="3.40.50.150">
    <property type="entry name" value="Vaccinia Virus protein VP39"/>
    <property type="match status" value="1"/>
</dbReference>
<reference evidence="1 2" key="1">
    <citation type="submission" date="2018-09" db="EMBL/GenBank/DDBJ databases">
        <title>Paenibacillus aracenensis nov. sp. isolated from a cave in southern Spain.</title>
        <authorList>
            <person name="Jurado V."/>
            <person name="Gutierrez-Patricio S."/>
            <person name="Gonzalez-Pimentel J.L."/>
            <person name="Miller A.Z."/>
            <person name="Laiz L."/>
            <person name="Saiz-Jimenez C."/>
        </authorList>
    </citation>
    <scope>NUCLEOTIDE SEQUENCE [LARGE SCALE GENOMIC DNA]</scope>
    <source>
        <strain evidence="1 2">JCM 19203</strain>
    </source>
</reference>
<dbReference type="InterPro" id="IPR024268">
    <property type="entry name" value="AviRa"/>
</dbReference>
<organism evidence="1 2">
    <name type="scientific">Paenibacillus pinisoli</name>
    <dbReference type="NCBI Taxonomy" id="1276110"/>
    <lineage>
        <taxon>Bacteria</taxon>
        <taxon>Bacillati</taxon>
        <taxon>Bacillota</taxon>
        <taxon>Bacilli</taxon>
        <taxon>Bacillales</taxon>
        <taxon>Paenibacillaceae</taxon>
        <taxon>Paenibacillus</taxon>
    </lineage>
</organism>
<name>A0A3A6P9F6_9BACL</name>
<dbReference type="EMBL" id="QXQB01000005">
    <property type="protein sequence ID" value="RJX37512.1"/>
    <property type="molecule type" value="Genomic_DNA"/>
</dbReference>
<protein>
    <submittedName>
        <fullName evidence="1">Uncharacterized protein</fullName>
    </submittedName>
</protein>
<dbReference type="InterPro" id="IPR029063">
    <property type="entry name" value="SAM-dependent_MTases_sf"/>
</dbReference>
<dbReference type="OrthoDB" id="3576210at2"/>
<keyword evidence="2" id="KW-1185">Reference proteome</keyword>
<evidence type="ECO:0000313" key="1">
    <source>
        <dbReference type="EMBL" id="RJX37512.1"/>
    </source>
</evidence>
<sequence length="40" mass="4699">MKYLHEKYDHNYEDFASGRVLYNAHGTTSFPVRLASEITH</sequence>
<proteinExistence type="predicted"/>
<gene>
    <name evidence="1" type="ORF">D3P09_21250</name>
</gene>
<comment type="caution">
    <text evidence="1">The sequence shown here is derived from an EMBL/GenBank/DDBJ whole genome shotgun (WGS) entry which is preliminary data.</text>
</comment>
<dbReference type="Proteomes" id="UP000267798">
    <property type="component" value="Unassembled WGS sequence"/>
</dbReference>
<dbReference type="RefSeq" id="WP_120113436.1">
    <property type="nucleotide sequence ID" value="NZ_QXQB01000005.1"/>
</dbReference>
<accession>A0A3A6P9F6</accession>